<keyword evidence="2" id="KW-0560">Oxidoreductase</keyword>
<dbReference type="NCBIfam" id="NF004825">
    <property type="entry name" value="PRK06181.1"/>
    <property type="match status" value="1"/>
</dbReference>
<dbReference type="PRINTS" id="PR00081">
    <property type="entry name" value="GDHRDH"/>
</dbReference>
<dbReference type="Gene3D" id="3.40.50.720">
    <property type="entry name" value="NAD(P)-binding Rossmann-like Domain"/>
    <property type="match status" value="1"/>
</dbReference>
<dbReference type="RefSeq" id="WP_076454580.1">
    <property type="nucleotide sequence ID" value="NZ_FTOB01000002.1"/>
</dbReference>
<evidence type="ECO:0000256" key="1">
    <source>
        <dbReference type="ARBA" id="ARBA00006484"/>
    </source>
</evidence>
<dbReference type="PRINTS" id="PR00080">
    <property type="entry name" value="SDRFAMILY"/>
</dbReference>
<dbReference type="PANTHER" id="PTHR44196">
    <property type="entry name" value="DEHYDROGENASE/REDUCTASE SDR FAMILY MEMBER 7B"/>
    <property type="match status" value="1"/>
</dbReference>
<accession>A0ABY1KPD9</accession>
<dbReference type="InterPro" id="IPR036291">
    <property type="entry name" value="NAD(P)-bd_dom_sf"/>
</dbReference>
<reference evidence="4 5" key="1">
    <citation type="submission" date="2017-01" db="EMBL/GenBank/DDBJ databases">
        <authorList>
            <person name="Varghese N."/>
            <person name="Submissions S."/>
        </authorList>
    </citation>
    <scope>NUCLEOTIDE SEQUENCE [LARGE SCALE GENOMIC DNA]</scope>
    <source>
        <strain evidence="4 5">DSM 2061</strain>
    </source>
</reference>
<dbReference type="InterPro" id="IPR020904">
    <property type="entry name" value="Sc_DH/Rdtase_CS"/>
</dbReference>
<dbReference type="CDD" id="cd05332">
    <property type="entry name" value="11beta-HSD1_like_SDR_c"/>
    <property type="match status" value="1"/>
</dbReference>
<keyword evidence="5" id="KW-1185">Reference proteome</keyword>
<comment type="similarity">
    <text evidence="1 3">Belongs to the short-chain dehydrogenases/reductases (SDR) family.</text>
</comment>
<evidence type="ECO:0000313" key="5">
    <source>
        <dbReference type="Proteomes" id="UP000185728"/>
    </source>
</evidence>
<gene>
    <name evidence="4" type="ORF">SAMN05421766_102734</name>
</gene>
<organism evidence="4 5">
    <name type="scientific">Zobellia uliginosa</name>
    <dbReference type="NCBI Taxonomy" id="143224"/>
    <lineage>
        <taxon>Bacteria</taxon>
        <taxon>Pseudomonadati</taxon>
        <taxon>Bacteroidota</taxon>
        <taxon>Flavobacteriia</taxon>
        <taxon>Flavobacteriales</taxon>
        <taxon>Flavobacteriaceae</taxon>
        <taxon>Zobellia</taxon>
    </lineage>
</organism>
<dbReference type="PROSITE" id="PS00061">
    <property type="entry name" value="ADH_SHORT"/>
    <property type="match status" value="1"/>
</dbReference>
<dbReference type="PANTHER" id="PTHR44196:SF1">
    <property type="entry name" value="DEHYDROGENASE_REDUCTASE SDR FAMILY MEMBER 7B"/>
    <property type="match status" value="1"/>
</dbReference>
<dbReference type="Pfam" id="PF00106">
    <property type="entry name" value="adh_short"/>
    <property type="match status" value="1"/>
</dbReference>
<sequence>MASINHKTVWITGASSGIGEATAYELSKKGCSLLLSARSHEALEKVKSKCQNPETVKVLPLDLMQYEQMHSKVKEAFDAFASIDILINNAGISQRSLIIDTDFEVYKKLMEVNYLGTVALTKAVLPYFIKQGQGHFVTVTSLMGKFGSPVRSGYCGSKHALHGFFDVLRMEHEKDHIKVSLIAPGFVRTNIAKNALIGDGKLRGREDSDNANGMRATDFAKKMVKAIEKGKFEVYMGGREVLGIYLKRFFPKLLHRVVVKRSAKNQNASKN</sequence>
<name>A0ABY1KPD9_9FLAO</name>
<dbReference type="InterPro" id="IPR002347">
    <property type="entry name" value="SDR_fam"/>
</dbReference>
<dbReference type="Proteomes" id="UP000185728">
    <property type="component" value="Unassembled WGS sequence"/>
</dbReference>
<proteinExistence type="inferred from homology"/>
<evidence type="ECO:0000256" key="2">
    <source>
        <dbReference type="ARBA" id="ARBA00023002"/>
    </source>
</evidence>
<evidence type="ECO:0000256" key="3">
    <source>
        <dbReference type="RuleBase" id="RU000363"/>
    </source>
</evidence>
<dbReference type="EMBL" id="FTOB01000002">
    <property type="protein sequence ID" value="SIS56011.1"/>
    <property type="molecule type" value="Genomic_DNA"/>
</dbReference>
<protein>
    <submittedName>
        <fullName evidence="4">Short-chain dehydrogenase</fullName>
    </submittedName>
</protein>
<comment type="caution">
    <text evidence="4">The sequence shown here is derived from an EMBL/GenBank/DDBJ whole genome shotgun (WGS) entry which is preliminary data.</text>
</comment>
<dbReference type="SUPFAM" id="SSF51735">
    <property type="entry name" value="NAD(P)-binding Rossmann-fold domains"/>
    <property type="match status" value="1"/>
</dbReference>
<evidence type="ECO:0000313" key="4">
    <source>
        <dbReference type="EMBL" id="SIS56011.1"/>
    </source>
</evidence>